<evidence type="ECO:0000313" key="2">
    <source>
        <dbReference type="EMBL" id="CAG6779025.1"/>
    </source>
</evidence>
<protein>
    <submittedName>
        <fullName evidence="2">Uncharacterized protein</fullName>
    </submittedName>
</protein>
<accession>A0A8D9F8C7</accession>
<name>A0A8D9F8C7_9HEMI</name>
<dbReference type="GO" id="GO:0005615">
    <property type="term" value="C:extracellular space"/>
    <property type="evidence" value="ECO:0007669"/>
    <property type="project" value="TreeGrafter"/>
</dbReference>
<dbReference type="PANTHER" id="PTHR39075">
    <property type="entry name" value="FI19908P1"/>
    <property type="match status" value="1"/>
</dbReference>
<dbReference type="EMBL" id="HBUF01612362">
    <property type="protein sequence ID" value="CAG6779025.1"/>
    <property type="molecule type" value="Transcribed_RNA"/>
</dbReference>
<reference evidence="2" key="1">
    <citation type="submission" date="2021-05" db="EMBL/GenBank/DDBJ databases">
        <authorList>
            <person name="Alioto T."/>
            <person name="Alioto T."/>
            <person name="Gomez Garrido J."/>
        </authorList>
    </citation>
    <scope>NUCLEOTIDE SEQUENCE</scope>
</reference>
<proteinExistence type="predicted"/>
<organism evidence="2">
    <name type="scientific">Cacopsylla melanoneura</name>
    <dbReference type="NCBI Taxonomy" id="428564"/>
    <lineage>
        <taxon>Eukaryota</taxon>
        <taxon>Metazoa</taxon>
        <taxon>Ecdysozoa</taxon>
        <taxon>Arthropoda</taxon>
        <taxon>Hexapoda</taxon>
        <taxon>Insecta</taxon>
        <taxon>Pterygota</taxon>
        <taxon>Neoptera</taxon>
        <taxon>Paraneoptera</taxon>
        <taxon>Hemiptera</taxon>
        <taxon>Sternorrhyncha</taxon>
        <taxon>Psylloidea</taxon>
        <taxon>Psyllidae</taxon>
        <taxon>Psyllinae</taxon>
        <taxon>Cacopsylla</taxon>
    </lineage>
</organism>
<feature type="region of interest" description="Disordered" evidence="1">
    <location>
        <begin position="1"/>
        <end position="45"/>
    </location>
</feature>
<dbReference type="PANTHER" id="PTHR39075:SF1">
    <property type="entry name" value="FI19908P1"/>
    <property type="match status" value="1"/>
</dbReference>
<sequence>MSEKINKRSRSIYTVNEKSAPELKSRPVAAPPATTSSQPNFTERKVKDYTPEWRKVPSVGSFGDFDRGEVAPMAPLYKAIPGELYYSNSNTSQDSYTPGMAVATPHGTMSLRLANDIKIDISVDSSIRVINKRNNVVIALNQYGCTSAFLHPHGRIYQNGSKVEMLVYDQLSGNNKMAKMWYKGVSFQSDFSALVYLVDAAGTRSTTDTFRDLSPDFSLSVFYEESRHGPAYIQETVSTLQKAIYWVTDSGVENWKIKDMCITQARGIVNIYRKDTKYQIKTGNSSSAMLTTPFIHCTASPEHMFVRRGDRRMHFDGVNFIVRNAGHSAGFDELNNLKIF</sequence>
<evidence type="ECO:0000256" key="1">
    <source>
        <dbReference type="SAM" id="MobiDB-lite"/>
    </source>
</evidence>
<dbReference type="AlphaFoldDB" id="A0A8D9F8C7"/>